<evidence type="ECO:0000313" key="10">
    <source>
        <dbReference type="Proteomes" id="UP000317572"/>
    </source>
</evidence>
<dbReference type="InterPro" id="IPR002052">
    <property type="entry name" value="DNA_methylase_N6_adenine_CS"/>
</dbReference>
<feature type="binding site" evidence="7">
    <location>
        <position position="12"/>
    </location>
    <ligand>
        <name>S-adenosyl-L-methionine</name>
        <dbReference type="ChEBI" id="CHEBI:59789"/>
    </ligand>
</feature>
<dbReference type="GO" id="GO:0032259">
    <property type="term" value="P:methylation"/>
    <property type="evidence" value="ECO:0007669"/>
    <property type="project" value="UniProtKB-KW"/>
</dbReference>
<dbReference type="PANTHER" id="PTHR30481">
    <property type="entry name" value="DNA ADENINE METHYLASE"/>
    <property type="match status" value="1"/>
</dbReference>
<name>A0A515CWS8_SERLI</name>
<protein>
    <recommendedName>
        <fullName evidence="2 8">Site-specific DNA-methyltransferase (adenine-specific)</fullName>
        <ecNumber evidence="2 8">2.1.1.72</ecNumber>
    </recommendedName>
</protein>
<dbReference type="InterPro" id="IPR012327">
    <property type="entry name" value="MeTrfase_D12"/>
</dbReference>
<dbReference type="Pfam" id="PF02086">
    <property type="entry name" value="MethyltransfD12"/>
    <property type="match status" value="1"/>
</dbReference>
<feature type="binding site" evidence="7">
    <location>
        <position position="8"/>
    </location>
    <ligand>
        <name>S-adenosyl-L-methionine</name>
        <dbReference type="ChEBI" id="CHEBI:59789"/>
    </ligand>
</feature>
<feature type="binding site" evidence="7">
    <location>
        <position position="182"/>
    </location>
    <ligand>
        <name>S-adenosyl-L-methionine</name>
        <dbReference type="ChEBI" id="CHEBI:59789"/>
    </ligand>
</feature>
<dbReference type="AlphaFoldDB" id="A0A515CWS8"/>
<dbReference type="RefSeq" id="WP_142815429.1">
    <property type="nucleotide sequence ID" value="NZ_CP033893.1"/>
</dbReference>
<dbReference type="GO" id="GO:0043565">
    <property type="term" value="F:sequence-specific DNA binding"/>
    <property type="evidence" value="ECO:0007669"/>
    <property type="project" value="TreeGrafter"/>
</dbReference>
<evidence type="ECO:0000256" key="4">
    <source>
        <dbReference type="ARBA" id="ARBA00022679"/>
    </source>
</evidence>
<organism evidence="9 10">
    <name type="scientific">Serratia liquefaciens</name>
    <dbReference type="NCBI Taxonomy" id="614"/>
    <lineage>
        <taxon>Bacteria</taxon>
        <taxon>Pseudomonadati</taxon>
        <taxon>Pseudomonadota</taxon>
        <taxon>Gammaproteobacteria</taxon>
        <taxon>Enterobacterales</taxon>
        <taxon>Yersiniaceae</taxon>
        <taxon>Serratia</taxon>
    </lineage>
</organism>
<dbReference type="InterPro" id="IPR029063">
    <property type="entry name" value="SAM-dependent_MTases_sf"/>
</dbReference>
<dbReference type="GO" id="GO:1904047">
    <property type="term" value="F:S-adenosyl-L-methionine binding"/>
    <property type="evidence" value="ECO:0007669"/>
    <property type="project" value="TreeGrafter"/>
</dbReference>
<accession>A0A515CWS8</accession>
<gene>
    <name evidence="9" type="ORF">EGO53_12805</name>
</gene>
<evidence type="ECO:0000256" key="2">
    <source>
        <dbReference type="ARBA" id="ARBA00011900"/>
    </source>
</evidence>
<keyword evidence="5 8" id="KW-0949">S-adenosyl-L-methionine</keyword>
<evidence type="ECO:0000256" key="6">
    <source>
        <dbReference type="ARBA" id="ARBA00047942"/>
    </source>
</evidence>
<dbReference type="EMBL" id="CP033893">
    <property type="protein sequence ID" value="QDL32617.1"/>
    <property type="molecule type" value="Genomic_DNA"/>
</dbReference>
<dbReference type="REBASE" id="344712">
    <property type="entry name" value="M.SliFG3ORF12805P"/>
</dbReference>
<proteinExistence type="inferred from homology"/>
<dbReference type="PANTHER" id="PTHR30481:SF3">
    <property type="entry name" value="DNA ADENINE METHYLASE"/>
    <property type="match status" value="1"/>
</dbReference>
<dbReference type="PROSITE" id="PS00092">
    <property type="entry name" value="N6_MTASE"/>
    <property type="match status" value="1"/>
</dbReference>
<dbReference type="InterPro" id="IPR023095">
    <property type="entry name" value="Ade_MeTrfase_dom_2"/>
</dbReference>
<sequence length="274" mass="30572">MLNSALKWVGGKRRIMDTLRQHLPTAPGRRLVEPFVGSATVFLNTDFDSYLLADINGDLINFHNVAKEYPEELIGIGQLMFANHKGQEGYLAVRASFNLRIEVSNIMRAAKFLYLNRHGYNGMCRYNRRGEFNIPFGKVDAPYFPEKEIRAFAEKAKNAVFLCCDFTESIEMAAPGDVIYCDPPYMPKTKTTGFTDYHTEGFGELHQYNLMYSLRAAAARGCHVVASNSDVAEALQCYGEFEIHHITAPRSVSCKSDGRGRVGEIIATMGAAAC</sequence>
<dbReference type="Gene3D" id="3.40.50.150">
    <property type="entry name" value="Vaccinia Virus protein VP39"/>
    <property type="match status" value="1"/>
</dbReference>
<dbReference type="Proteomes" id="UP000317572">
    <property type="component" value="Chromosome"/>
</dbReference>
<keyword evidence="4 8" id="KW-0808">Transferase</keyword>
<dbReference type="PIRSF" id="PIRSF000398">
    <property type="entry name" value="M_m6A_EcoRV"/>
    <property type="match status" value="1"/>
</dbReference>
<comment type="catalytic activity">
    <reaction evidence="6 8">
        <text>a 2'-deoxyadenosine in DNA + S-adenosyl-L-methionine = an N(6)-methyl-2'-deoxyadenosine in DNA + S-adenosyl-L-homocysteine + H(+)</text>
        <dbReference type="Rhea" id="RHEA:15197"/>
        <dbReference type="Rhea" id="RHEA-COMP:12418"/>
        <dbReference type="Rhea" id="RHEA-COMP:12419"/>
        <dbReference type="ChEBI" id="CHEBI:15378"/>
        <dbReference type="ChEBI" id="CHEBI:57856"/>
        <dbReference type="ChEBI" id="CHEBI:59789"/>
        <dbReference type="ChEBI" id="CHEBI:90615"/>
        <dbReference type="ChEBI" id="CHEBI:90616"/>
        <dbReference type="EC" id="2.1.1.72"/>
    </reaction>
</comment>
<dbReference type="InterPro" id="IPR012263">
    <property type="entry name" value="M_m6A_EcoRV"/>
</dbReference>
<dbReference type="NCBIfam" id="TIGR00571">
    <property type="entry name" value="dam"/>
    <property type="match status" value="1"/>
</dbReference>
<keyword evidence="3 8" id="KW-0489">Methyltransferase</keyword>
<comment type="similarity">
    <text evidence="1 8">Belongs to the N(4)/N(6)-methyltransferase family.</text>
</comment>
<dbReference type="EC" id="2.1.1.72" evidence="2 8"/>
<evidence type="ECO:0000256" key="1">
    <source>
        <dbReference type="ARBA" id="ARBA00006594"/>
    </source>
</evidence>
<dbReference type="Gene3D" id="1.10.1020.10">
    <property type="entry name" value="Adenine-specific Methyltransferase, Domain 2"/>
    <property type="match status" value="1"/>
</dbReference>
<evidence type="ECO:0000256" key="7">
    <source>
        <dbReference type="PIRSR" id="PIRSR000398-1"/>
    </source>
</evidence>
<dbReference type="PRINTS" id="PR00505">
    <property type="entry name" value="D12N6MTFRASE"/>
</dbReference>
<evidence type="ECO:0000256" key="3">
    <source>
        <dbReference type="ARBA" id="ARBA00022603"/>
    </source>
</evidence>
<dbReference type="GO" id="GO:0009007">
    <property type="term" value="F:site-specific DNA-methyltransferase (adenine-specific) activity"/>
    <property type="evidence" value="ECO:0007669"/>
    <property type="project" value="UniProtKB-UniRule"/>
</dbReference>
<dbReference type="SUPFAM" id="SSF53335">
    <property type="entry name" value="S-adenosyl-L-methionine-dependent methyltransferases"/>
    <property type="match status" value="1"/>
</dbReference>
<evidence type="ECO:0000313" key="9">
    <source>
        <dbReference type="EMBL" id="QDL32617.1"/>
    </source>
</evidence>
<feature type="binding site" evidence="7">
    <location>
        <position position="54"/>
    </location>
    <ligand>
        <name>S-adenosyl-L-methionine</name>
        <dbReference type="ChEBI" id="CHEBI:59789"/>
    </ligand>
</feature>
<evidence type="ECO:0000256" key="5">
    <source>
        <dbReference type="ARBA" id="ARBA00022691"/>
    </source>
</evidence>
<evidence type="ECO:0000256" key="8">
    <source>
        <dbReference type="RuleBase" id="RU361257"/>
    </source>
</evidence>
<dbReference type="GO" id="GO:0006298">
    <property type="term" value="P:mismatch repair"/>
    <property type="evidence" value="ECO:0007669"/>
    <property type="project" value="TreeGrafter"/>
</dbReference>
<reference evidence="9 10" key="1">
    <citation type="submission" date="2018-11" db="EMBL/GenBank/DDBJ databases">
        <title>The first complete genome of Serratia liquefaciens isolated from metalophyte plant revel distinctness adaptive mechanisms in an extreme habitat.</title>
        <authorList>
            <person name="Caneschi W.L."/>
            <person name="Sanchez A.B."/>
            <person name="Felestrino E.B."/>
            <person name="Assis R.A.B."/>
            <person name="Lemes C.G.C."/>
            <person name="Cordeiro I.F."/>
            <person name="Fonseca N.P."/>
            <person name="Villa M."/>
            <person name="Vieira I.T."/>
            <person name="Moraes L.A."/>
            <person name="Kamino L.H.Y."/>
            <person name="do Carmo F."/>
            <person name="Garcia C.M."/>
            <person name="Almeida N.F."/>
            <person name="Silva R.S."/>
            <person name="Ferro J.A."/>
            <person name="Ferro M.I.T."/>
            <person name="Varani A.M."/>
            <person name="Ferreira R.M."/>
            <person name="dos Santos V.L."/>
            <person name="Silva U.C."/>
            <person name="Setubal J.C."/>
            <person name="Moreira L.M."/>
        </authorList>
    </citation>
    <scope>NUCLEOTIDE SEQUENCE [LARGE SCALE GENOMIC DNA]</scope>
    <source>
        <strain evidence="9 10">FG3</strain>
    </source>
</reference>
<dbReference type="STRING" id="614.XJ20_13990"/>
<dbReference type="GO" id="GO:0009307">
    <property type="term" value="P:DNA restriction-modification system"/>
    <property type="evidence" value="ECO:0007669"/>
    <property type="project" value="InterPro"/>
</dbReference>